<evidence type="ECO:0000259" key="7">
    <source>
        <dbReference type="Pfam" id="PF06305"/>
    </source>
</evidence>
<accession>A0A1M6D3X0</accession>
<dbReference type="STRING" id="1121476.SAMN02745751_00774"/>
<dbReference type="GO" id="GO:0005886">
    <property type="term" value="C:plasma membrane"/>
    <property type="evidence" value="ECO:0007669"/>
    <property type="project" value="InterPro"/>
</dbReference>
<evidence type="ECO:0000256" key="3">
    <source>
        <dbReference type="ARBA" id="ARBA00022989"/>
    </source>
</evidence>
<feature type="compositionally biased region" description="Basic and acidic residues" evidence="5">
    <location>
        <begin position="114"/>
        <end position="123"/>
    </location>
</feature>
<sequence>MQVNFILLLIVSIFIAIFAIQNGDTVTIDLFFFQGEMSQALVILASVGLGALVTVALSTFGKIKRLRNIKALNKQIKGLTEENTTLSTKNENLEKENTDLQQLNSDLKSELSSSEEKIKELSKRPGPQTEVHKEENSAPVEEEEQTD</sequence>
<feature type="compositionally biased region" description="Low complexity" evidence="5">
    <location>
        <begin position="103"/>
        <end position="112"/>
    </location>
</feature>
<dbReference type="AlphaFoldDB" id="A0A1M6D3X0"/>
<dbReference type="PANTHER" id="PTHR41335:SF1">
    <property type="entry name" value="MEMBRANE PROTEIN"/>
    <property type="match status" value="1"/>
</dbReference>
<keyword evidence="1" id="KW-1003">Cell membrane</keyword>
<keyword evidence="4 6" id="KW-0472">Membrane</keyword>
<evidence type="ECO:0000256" key="6">
    <source>
        <dbReference type="SAM" id="Phobius"/>
    </source>
</evidence>
<feature type="region of interest" description="Disordered" evidence="5">
    <location>
        <begin position="87"/>
        <end position="147"/>
    </location>
</feature>
<gene>
    <name evidence="8" type="ORF">SAMN02745751_00774</name>
</gene>
<evidence type="ECO:0000256" key="1">
    <source>
        <dbReference type="ARBA" id="ARBA00022475"/>
    </source>
</evidence>
<evidence type="ECO:0000313" key="8">
    <source>
        <dbReference type="EMBL" id="SHI67947.1"/>
    </source>
</evidence>
<evidence type="ECO:0000256" key="4">
    <source>
        <dbReference type="ARBA" id="ARBA00023136"/>
    </source>
</evidence>
<evidence type="ECO:0000256" key="5">
    <source>
        <dbReference type="SAM" id="MobiDB-lite"/>
    </source>
</evidence>
<proteinExistence type="predicted"/>
<feature type="domain" description="Lipopolysaccharide assembly protein A" evidence="7">
    <location>
        <begin position="21"/>
        <end position="83"/>
    </location>
</feature>
<keyword evidence="3 6" id="KW-1133">Transmembrane helix</keyword>
<name>A0A1M6D3X0_9FIRM</name>
<dbReference type="RefSeq" id="WP_073047455.1">
    <property type="nucleotide sequence ID" value="NZ_FQZL01000006.1"/>
</dbReference>
<organism evidence="8 9">
    <name type="scientific">Dethiosulfatibacter aminovorans DSM 17477</name>
    <dbReference type="NCBI Taxonomy" id="1121476"/>
    <lineage>
        <taxon>Bacteria</taxon>
        <taxon>Bacillati</taxon>
        <taxon>Bacillota</taxon>
        <taxon>Tissierellia</taxon>
        <taxon>Dethiosulfatibacter</taxon>
    </lineage>
</organism>
<dbReference type="InterPro" id="IPR010445">
    <property type="entry name" value="LapA_dom"/>
</dbReference>
<keyword evidence="2 6" id="KW-0812">Transmembrane</keyword>
<dbReference type="PANTHER" id="PTHR41335">
    <property type="entry name" value="MEMBRANE PROTEIN-RELATED"/>
    <property type="match status" value="1"/>
</dbReference>
<dbReference type="EMBL" id="FQZL01000006">
    <property type="protein sequence ID" value="SHI67947.1"/>
    <property type="molecule type" value="Genomic_DNA"/>
</dbReference>
<reference evidence="8 9" key="1">
    <citation type="submission" date="2016-11" db="EMBL/GenBank/DDBJ databases">
        <authorList>
            <person name="Jaros S."/>
            <person name="Januszkiewicz K."/>
            <person name="Wedrychowicz H."/>
        </authorList>
    </citation>
    <scope>NUCLEOTIDE SEQUENCE [LARGE SCALE GENOMIC DNA]</scope>
    <source>
        <strain evidence="8 9">DSM 17477</strain>
    </source>
</reference>
<feature type="transmembrane region" description="Helical" evidence="6">
    <location>
        <begin position="39"/>
        <end position="60"/>
    </location>
</feature>
<dbReference type="OrthoDB" id="1708221at2"/>
<evidence type="ECO:0000256" key="2">
    <source>
        <dbReference type="ARBA" id="ARBA00022692"/>
    </source>
</evidence>
<evidence type="ECO:0000313" key="9">
    <source>
        <dbReference type="Proteomes" id="UP000184052"/>
    </source>
</evidence>
<protein>
    <submittedName>
        <fullName evidence="8">Uncharacterized integral membrane protein</fullName>
    </submittedName>
</protein>
<keyword evidence="9" id="KW-1185">Reference proteome</keyword>
<dbReference type="Pfam" id="PF06305">
    <property type="entry name" value="LapA_dom"/>
    <property type="match status" value="1"/>
</dbReference>
<dbReference type="Proteomes" id="UP000184052">
    <property type="component" value="Unassembled WGS sequence"/>
</dbReference>